<proteinExistence type="predicted"/>
<dbReference type="InterPro" id="IPR014858">
    <property type="entry name" value="BrxB"/>
</dbReference>
<dbReference type="AlphaFoldDB" id="A0A414PUT4"/>
<dbReference type="RefSeq" id="WP_118234408.1">
    <property type="nucleotide sequence ID" value="NZ_QRHL01000010.1"/>
</dbReference>
<protein>
    <submittedName>
        <fullName evidence="1">DUF1788 domain-containing protein</fullName>
    </submittedName>
</protein>
<name>A0A414PUT4_FUSMR</name>
<dbReference type="Pfam" id="PF08747">
    <property type="entry name" value="BrxB"/>
    <property type="match status" value="1"/>
</dbReference>
<accession>A0A414PUT4</accession>
<sequence>MNKRNINLRFRELVTKIKSDEFYNNRGLANEVPFYIFDYQPEDELSMRDNIKNLLLPALKDDVRLKAIEIDLFELLIESLNNDGIFESVFKMEERRGTKILYEKLKKSFNMEVICNYFKEKSKDKNFVIITGVGKIFPLVRTHALLNNLQVIFNETKVLLFFPGEYTTTDLRVFGFKDNHYYRAFRID</sequence>
<dbReference type="Proteomes" id="UP000284676">
    <property type="component" value="Unassembled WGS sequence"/>
</dbReference>
<evidence type="ECO:0000313" key="2">
    <source>
        <dbReference type="Proteomes" id="UP000284676"/>
    </source>
</evidence>
<reference evidence="1 2" key="1">
    <citation type="submission" date="2018-08" db="EMBL/GenBank/DDBJ databases">
        <title>A genome reference for cultivated species of the human gut microbiota.</title>
        <authorList>
            <person name="Zou Y."/>
            <person name="Xue W."/>
            <person name="Luo G."/>
        </authorList>
    </citation>
    <scope>NUCLEOTIDE SEQUENCE [LARGE SCALE GENOMIC DNA]</scope>
    <source>
        <strain evidence="1 2">AM25-1</strain>
    </source>
</reference>
<evidence type="ECO:0000313" key="1">
    <source>
        <dbReference type="EMBL" id="RHF72152.1"/>
    </source>
</evidence>
<organism evidence="1 2">
    <name type="scientific">Fusobacterium mortiferum</name>
    <dbReference type="NCBI Taxonomy" id="850"/>
    <lineage>
        <taxon>Bacteria</taxon>
        <taxon>Fusobacteriati</taxon>
        <taxon>Fusobacteriota</taxon>
        <taxon>Fusobacteriia</taxon>
        <taxon>Fusobacteriales</taxon>
        <taxon>Fusobacteriaceae</taxon>
        <taxon>Fusobacterium</taxon>
    </lineage>
</organism>
<dbReference type="EMBL" id="QRHL01000010">
    <property type="protein sequence ID" value="RHF72152.1"/>
    <property type="molecule type" value="Genomic_DNA"/>
</dbReference>
<gene>
    <name evidence="1" type="ORF">DW663_07315</name>
</gene>
<comment type="caution">
    <text evidence="1">The sequence shown here is derived from an EMBL/GenBank/DDBJ whole genome shotgun (WGS) entry which is preliminary data.</text>
</comment>